<keyword evidence="3" id="KW-0732">Signal</keyword>
<evidence type="ECO:0000256" key="1">
    <source>
        <dbReference type="ARBA" id="ARBA00006096"/>
    </source>
</evidence>
<dbReference type="PANTHER" id="PTHR30023">
    <property type="entry name" value="D-ALANYL-D-ALANINE CARBOXYPEPTIDASE"/>
    <property type="match status" value="1"/>
</dbReference>
<organism evidence="4 5">
    <name type="scientific">Chitiniphilus purpureus</name>
    <dbReference type="NCBI Taxonomy" id="2981137"/>
    <lineage>
        <taxon>Bacteria</taxon>
        <taxon>Pseudomonadati</taxon>
        <taxon>Pseudomonadota</taxon>
        <taxon>Betaproteobacteria</taxon>
        <taxon>Neisseriales</taxon>
        <taxon>Chitinibacteraceae</taxon>
        <taxon>Chitiniphilus</taxon>
    </lineage>
</organism>
<protein>
    <submittedName>
        <fullName evidence="4">D-alanyl-D-alanine carboxypeptidase/D-alanyl-D-alanine-endopeptidase</fullName>
        <ecNumber evidence="4">3.4.16.4</ecNumber>
    </submittedName>
</protein>
<dbReference type="InterPro" id="IPR012338">
    <property type="entry name" value="Beta-lactam/transpept-like"/>
</dbReference>
<dbReference type="GO" id="GO:0009002">
    <property type="term" value="F:serine-type D-Ala-D-Ala carboxypeptidase activity"/>
    <property type="evidence" value="ECO:0007669"/>
    <property type="project" value="UniProtKB-EC"/>
</dbReference>
<keyword evidence="4" id="KW-0121">Carboxypeptidase</keyword>
<keyword evidence="2 4" id="KW-0378">Hydrolase</keyword>
<feature type="chain" id="PRO_5046526009" evidence="3">
    <location>
        <begin position="21"/>
        <end position="477"/>
    </location>
</feature>
<dbReference type="Gene3D" id="3.50.80.20">
    <property type="entry name" value="D-Ala-D-Ala carboxypeptidase C, peptidase S13"/>
    <property type="match status" value="1"/>
</dbReference>
<evidence type="ECO:0000256" key="2">
    <source>
        <dbReference type="ARBA" id="ARBA00022801"/>
    </source>
</evidence>
<gene>
    <name evidence="4" type="primary">dacB</name>
    <name evidence="4" type="ORF">N8I74_15195</name>
</gene>
<feature type="signal peptide" evidence="3">
    <location>
        <begin position="1"/>
        <end position="20"/>
    </location>
</feature>
<dbReference type="EC" id="3.4.16.4" evidence="4"/>
<accession>A0ABY6DME0</accession>
<evidence type="ECO:0000313" key="4">
    <source>
        <dbReference type="EMBL" id="UXY14651.1"/>
    </source>
</evidence>
<reference evidence="4" key="1">
    <citation type="submission" date="2022-10" db="EMBL/GenBank/DDBJ databases">
        <title>Chitiniphilus purpureus sp. nov., a novel chitin-degrading bacterium isolated from crawfish pond sediment.</title>
        <authorList>
            <person name="Li K."/>
        </authorList>
    </citation>
    <scope>NUCLEOTIDE SEQUENCE</scope>
    <source>
        <strain evidence="4">CD1</strain>
    </source>
</reference>
<dbReference type="PANTHER" id="PTHR30023:SF0">
    <property type="entry name" value="PENICILLIN-SENSITIVE CARBOXYPEPTIDASE A"/>
    <property type="match status" value="1"/>
</dbReference>
<sequence>MRSLHCVLLVAAGHLSPAFAAELSGPPAPVLTAMRAARLPAEALALAVVPLSQPQAAQYFNADNVMNPASVMKLVTTQVALEKLGPAYAWTTELLADGPVAGGMLKGNLYLKGAGDPKLTYERLWMLLRDLRAAGVQRVTGDVVLDRGALRLPPPGVFDDDEGDPARPFLVAPDALLANFKSVRVRVLADGGSVRVGIEPPLPEISVENSATVSGHSCEGVAIVAQSDATRAKVRVSGVLAEGCHSERYVSVLDTATYTGTLVRSLWRELGGEIAGAVRTGATPAGARILAGSRSPDLVSVIRDVNKFSNNLMARQLFLALGAAHRQGETDDALAAARVVREWLAENQLRWPELVLENGSGLSRKERISARHLGELLLRAAQGAYAAEFVSSLPIVALDGTMKKRLRGSEVAGAAHIKTGTLKNVRAIAGYVQAVDGRRYAVVGIVNHPTASAAAPALDALLAWVRAGGAELAPADK</sequence>
<dbReference type="Gene3D" id="3.40.710.10">
    <property type="entry name" value="DD-peptidase/beta-lactamase superfamily"/>
    <property type="match status" value="2"/>
</dbReference>
<dbReference type="PRINTS" id="PR00922">
    <property type="entry name" value="DADACBPTASE3"/>
</dbReference>
<evidence type="ECO:0000256" key="3">
    <source>
        <dbReference type="SAM" id="SignalP"/>
    </source>
</evidence>
<dbReference type="Proteomes" id="UP001061302">
    <property type="component" value="Chromosome"/>
</dbReference>
<dbReference type="SUPFAM" id="SSF56601">
    <property type="entry name" value="beta-lactamase/transpeptidase-like"/>
    <property type="match status" value="1"/>
</dbReference>
<dbReference type="InterPro" id="IPR000667">
    <property type="entry name" value="Peptidase_S13"/>
</dbReference>
<proteinExistence type="inferred from homology"/>
<dbReference type="EMBL" id="CP106753">
    <property type="protein sequence ID" value="UXY14651.1"/>
    <property type="molecule type" value="Genomic_DNA"/>
</dbReference>
<dbReference type="RefSeq" id="WP_263123954.1">
    <property type="nucleotide sequence ID" value="NZ_CP106753.1"/>
</dbReference>
<evidence type="ECO:0000313" key="5">
    <source>
        <dbReference type="Proteomes" id="UP001061302"/>
    </source>
</evidence>
<name>A0ABY6DME0_9NEIS</name>
<keyword evidence="4" id="KW-0645">Protease</keyword>
<keyword evidence="5" id="KW-1185">Reference proteome</keyword>
<dbReference type="Pfam" id="PF02113">
    <property type="entry name" value="Peptidase_S13"/>
    <property type="match status" value="1"/>
</dbReference>
<dbReference type="NCBIfam" id="TIGR00666">
    <property type="entry name" value="PBP4"/>
    <property type="match status" value="1"/>
</dbReference>
<comment type="similarity">
    <text evidence="1">Belongs to the peptidase S13 family.</text>
</comment>